<accession>G7YJQ7</accession>
<feature type="region of interest" description="Disordered" evidence="1">
    <location>
        <begin position="12"/>
        <end position="37"/>
    </location>
</feature>
<proteinExistence type="predicted"/>
<evidence type="ECO:0000256" key="1">
    <source>
        <dbReference type="SAM" id="MobiDB-lite"/>
    </source>
</evidence>
<reference evidence="2" key="1">
    <citation type="journal article" date="2011" name="Genome Biol.">
        <title>The draft genome of the carcinogenic human liver fluke Clonorchis sinensis.</title>
        <authorList>
            <person name="Wang X."/>
            <person name="Chen W."/>
            <person name="Huang Y."/>
            <person name="Sun J."/>
            <person name="Men J."/>
            <person name="Liu H."/>
            <person name="Luo F."/>
            <person name="Guo L."/>
            <person name="Lv X."/>
            <person name="Deng C."/>
            <person name="Zhou C."/>
            <person name="Fan Y."/>
            <person name="Li X."/>
            <person name="Huang L."/>
            <person name="Hu Y."/>
            <person name="Liang C."/>
            <person name="Hu X."/>
            <person name="Xu J."/>
            <person name="Yu X."/>
        </authorList>
    </citation>
    <scope>NUCLEOTIDE SEQUENCE [LARGE SCALE GENOMIC DNA]</scope>
    <source>
        <strain evidence="2">Henan</strain>
    </source>
</reference>
<evidence type="ECO:0000313" key="3">
    <source>
        <dbReference type="Proteomes" id="UP000008909"/>
    </source>
</evidence>
<reference key="2">
    <citation type="submission" date="2011-10" db="EMBL/GenBank/DDBJ databases">
        <title>The genome and transcriptome sequence of Clonorchis sinensis provide insights into the carcinogenic liver fluke.</title>
        <authorList>
            <person name="Wang X."/>
            <person name="Huang Y."/>
            <person name="Chen W."/>
            <person name="Liu H."/>
            <person name="Guo L."/>
            <person name="Chen Y."/>
            <person name="Luo F."/>
            <person name="Zhou W."/>
            <person name="Sun J."/>
            <person name="Mao Q."/>
            <person name="Liang P."/>
            <person name="Zhou C."/>
            <person name="Tian Y."/>
            <person name="Men J."/>
            <person name="Lv X."/>
            <person name="Huang L."/>
            <person name="Zhou J."/>
            <person name="Hu Y."/>
            <person name="Li R."/>
            <person name="Zhang F."/>
            <person name="Lei H."/>
            <person name="Li X."/>
            <person name="Hu X."/>
            <person name="Liang C."/>
            <person name="Xu J."/>
            <person name="Wu Z."/>
            <person name="Yu X."/>
        </authorList>
    </citation>
    <scope>NUCLEOTIDE SEQUENCE</scope>
    <source>
        <strain>Henan</strain>
    </source>
</reference>
<sequence>MSNQGTINKMDPASFVNLTRHKPSDSRTSSGKSERLTWNPAESPVCDVFRQLNVLHQAASCSSCYDIRDIATHLQYEDYGPSSTKSTIFPIRLKFFRLDNWVAQSPVETGKANLASVNPILCNRVVVVGMFVPRVTLDEHVTALECDLYSTVVGPVTSTEPGATSFVDLVFAQRRKADLREDVLLTCLISSIHRYTSIMRCHRMYEWGVSFQRAFPVRENWVTAVVERRMVNWFIPQEAQRGYEFPEVDSVNGLEGHRESSQSKRTSPELRYFDQVGEKLLRTERELREKTDAILLNHFINNKRKWFMKNERYNNCYYIPATNKIRKYVQENYTEKRNLLLTAFSTYLTCTGKMVLKILSPVDQEDEREDTYSACDRVGYLAKVFSSSSSLSGSDGEGRTYGFRNANGSYNSSECEENRTRSIIPLAAKMNW</sequence>
<gene>
    <name evidence="2" type="ORF">CLF_109734</name>
</gene>
<dbReference type="EMBL" id="DF143440">
    <property type="protein sequence ID" value="GAA53190.1"/>
    <property type="molecule type" value="Genomic_DNA"/>
</dbReference>
<protein>
    <submittedName>
        <fullName evidence="2">Uncharacterized protein</fullName>
    </submittedName>
</protein>
<evidence type="ECO:0000313" key="2">
    <source>
        <dbReference type="EMBL" id="GAA53190.1"/>
    </source>
</evidence>
<keyword evidence="3" id="KW-1185">Reference proteome</keyword>
<dbReference type="AlphaFoldDB" id="G7YJQ7"/>
<organism evidence="2 3">
    <name type="scientific">Clonorchis sinensis</name>
    <name type="common">Chinese liver fluke</name>
    <dbReference type="NCBI Taxonomy" id="79923"/>
    <lineage>
        <taxon>Eukaryota</taxon>
        <taxon>Metazoa</taxon>
        <taxon>Spiralia</taxon>
        <taxon>Lophotrochozoa</taxon>
        <taxon>Platyhelminthes</taxon>
        <taxon>Trematoda</taxon>
        <taxon>Digenea</taxon>
        <taxon>Opisthorchiida</taxon>
        <taxon>Opisthorchiata</taxon>
        <taxon>Opisthorchiidae</taxon>
        <taxon>Clonorchis</taxon>
    </lineage>
</organism>
<dbReference type="Proteomes" id="UP000008909">
    <property type="component" value="Unassembled WGS sequence"/>
</dbReference>
<name>G7YJQ7_CLOSI</name>